<protein>
    <submittedName>
        <fullName evidence="2">Plakophilin-4</fullName>
    </submittedName>
</protein>
<proteinExistence type="predicted"/>
<organism evidence="1 2">
    <name type="scientific">Rhabditophanes sp. KR3021</name>
    <dbReference type="NCBI Taxonomy" id="114890"/>
    <lineage>
        <taxon>Eukaryota</taxon>
        <taxon>Metazoa</taxon>
        <taxon>Ecdysozoa</taxon>
        <taxon>Nematoda</taxon>
        <taxon>Chromadorea</taxon>
        <taxon>Rhabditida</taxon>
        <taxon>Tylenchina</taxon>
        <taxon>Panagrolaimomorpha</taxon>
        <taxon>Strongyloidoidea</taxon>
        <taxon>Alloionematidae</taxon>
        <taxon>Rhabditophanes</taxon>
    </lineage>
</organism>
<name>A0AC35UCD2_9BILA</name>
<reference evidence="2" key="1">
    <citation type="submission" date="2016-11" db="UniProtKB">
        <authorList>
            <consortium name="WormBaseParasite"/>
        </authorList>
    </citation>
    <scope>IDENTIFICATION</scope>
    <source>
        <strain evidence="2">KR3021</strain>
    </source>
</reference>
<dbReference type="WBParaSite" id="RSKR_0001020300.1">
    <property type="protein sequence ID" value="RSKR_0001020300.1"/>
    <property type="gene ID" value="RSKR_0001020300"/>
</dbReference>
<dbReference type="Proteomes" id="UP000095286">
    <property type="component" value="Unplaced"/>
</dbReference>
<evidence type="ECO:0000313" key="2">
    <source>
        <dbReference type="WBParaSite" id="RSKR_0001020300.1"/>
    </source>
</evidence>
<accession>A0AC35UCD2</accession>
<sequence>MASIDDELNNTQNIMQKGSAWWSKASYAVLGDPTIPKISVDCRGTTLKDLGIKESWIPPGKRLAKALEPEVELLTDLELLKSIEKMQRSRSYDSLGFRRESYLSRFSRENTPSDSIGAYSRQVRRSYSDIRQIAGYKVVEDQISSGSRQRREPIAHVTTPYYTNINYAMESEPLRKYDVFSLRTWAYPIHKYIYGRNTEPSRPYSYTRSYACTSQYTPPTMGAEARGMNERRGYSGYSHMAGEHSFNVSAKPWSLSSRRVIPSPYVGRSPSSYYDPLNGYSTQRNYNSYRPRSFSATVNTYWKPYY</sequence>
<evidence type="ECO:0000313" key="1">
    <source>
        <dbReference type="Proteomes" id="UP000095286"/>
    </source>
</evidence>